<protein>
    <submittedName>
        <fullName evidence="3">Metallophosphoesterase</fullName>
    </submittedName>
</protein>
<evidence type="ECO:0000259" key="2">
    <source>
        <dbReference type="Pfam" id="PF00149"/>
    </source>
</evidence>
<sequence>MSFSFMRHLLLASVLMSTLFAAQAADKDPVVATFATVGDSRAEPGLTQTKQDQIWLQHTKAWSRMMREIQQQKPHALFFNGDMIMGYTTDKNVLNRQYAYWRGMVTGLQETGTYIVPVPGNHEVQEKFKEDGKTKKIARQSNEDSWRDNMGDLIVDAERWKATVGSNLSAFDPKNTPTIGGADKITTDQSQLSYSFDFAGSHFVVINTDPVGNDNHAPIAWLEQDLAQAKARGAKRMFVFGHKPAFTYFFKPGIDLEGLDKFPEHQQAFWKIIEDNQATYFCGHEHIYNVMQPTKNAGGKAYQVMVGSGGSPFSVEPGETQNPEDRTYAWALVKVHASGKVEIDTYGFDEHYGNTKLLKHLVI</sequence>
<accession>A0A7H9BMB8</accession>
<dbReference type="RefSeq" id="WP_179356343.1">
    <property type="nucleotide sequence ID" value="NZ_CP058627.1"/>
</dbReference>
<feature type="signal peptide" evidence="1">
    <location>
        <begin position="1"/>
        <end position="24"/>
    </location>
</feature>
<feature type="chain" id="PRO_5028952755" evidence="1">
    <location>
        <begin position="25"/>
        <end position="363"/>
    </location>
</feature>
<gene>
    <name evidence="3" type="ORF">HQ393_15535</name>
</gene>
<name>A0A7H9BMB8_9NEIS</name>
<dbReference type="AlphaFoldDB" id="A0A7H9BMB8"/>
<proteinExistence type="predicted"/>
<keyword evidence="4" id="KW-1185">Reference proteome</keyword>
<evidence type="ECO:0000313" key="3">
    <source>
        <dbReference type="EMBL" id="QLG89546.1"/>
    </source>
</evidence>
<dbReference type="Proteomes" id="UP000509597">
    <property type="component" value="Chromosome"/>
</dbReference>
<dbReference type="Gene3D" id="3.60.21.10">
    <property type="match status" value="1"/>
</dbReference>
<evidence type="ECO:0000313" key="4">
    <source>
        <dbReference type="Proteomes" id="UP000509597"/>
    </source>
</evidence>
<reference evidence="3 4" key="1">
    <citation type="submission" date="2020-07" db="EMBL/GenBank/DDBJ databases">
        <title>Complete genome sequence of Chitinibacter sp. 2T18.</title>
        <authorList>
            <person name="Bae J.-W."/>
            <person name="Choi J.-W."/>
        </authorList>
    </citation>
    <scope>NUCLEOTIDE SEQUENCE [LARGE SCALE GENOMIC DNA]</scope>
    <source>
        <strain evidence="3 4">2T18</strain>
    </source>
</reference>
<dbReference type="EMBL" id="CP058627">
    <property type="protein sequence ID" value="QLG89546.1"/>
    <property type="molecule type" value="Genomic_DNA"/>
</dbReference>
<evidence type="ECO:0000256" key="1">
    <source>
        <dbReference type="SAM" id="SignalP"/>
    </source>
</evidence>
<feature type="domain" description="Calcineurin-like phosphoesterase" evidence="2">
    <location>
        <begin position="61"/>
        <end position="288"/>
    </location>
</feature>
<keyword evidence="1" id="KW-0732">Signal</keyword>
<dbReference type="Pfam" id="PF00149">
    <property type="entry name" value="Metallophos"/>
    <property type="match status" value="1"/>
</dbReference>
<dbReference type="InterPro" id="IPR029052">
    <property type="entry name" value="Metallo-depent_PP-like"/>
</dbReference>
<dbReference type="SUPFAM" id="SSF56300">
    <property type="entry name" value="Metallo-dependent phosphatases"/>
    <property type="match status" value="1"/>
</dbReference>
<dbReference type="InterPro" id="IPR004843">
    <property type="entry name" value="Calcineurin-like_PHP"/>
</dbReference>
<dbReference type="GO" id="GO:0016787">
    <property type="term" value="F:hydrolase activity"/>
    <property type="evidence" value="ECO:0007669"/>
    <property type="project" value="InterPro"/>
</dbReference>
<dbReference type="PANTHER" id="PTHR43143:SF1">
    <property type="entry name" value="SERINE_THREONINE-PROTEIN PHOSPHATASE CPPED1"/>
    <property type="match status" value="1"/>
</dbReference>
<dbReference type="InterPro" id="IPR051918">
    <property type="entry name" value="STPP_CPPED1"/>
</dbReference>
<dbReference type="KEGG" id="chiz:HQ393_15535"/>
<dbReference type="PANTHER" id="PTHR43143">
    <property type="entry name" value="METALLOPHOSPHOESTERASE, CALCINEURIN SUPERFAMILY"/>
    <property type="match status" value="1"/>
</dbReference>
<organism evidence="3 4">
    <name type="scientific">Chitinibacter bivalviorum</name>
    <dbReference type="NCBI Taxonomy" id="2739434"/>
    <lineage>
        <taxon>Bacteria</taxon>
        <taxon>Pseudomonadati</taxon>
        <taxon>Pseudomonadota</taxon>
        <taxon>Betaproteobacteria</taxon>
        <taxon>Neisseriales</taxon>
        <taxon>Chitinibacteraceae</taxon>
        <taxon>Chitinibacter</taxon>
    </lineage>
</organism>